<dbReference type="InterPro" id="IPR057336">
    <property type="entry name" value="GerAC_N"/>
</dbReference>
<dbReference type="PANTHER" id="PTHR35789">
    <property type="entry name" value="SPORE GERMINATION PROTEIN B3"/>
    <property type="match status" value="1"/>
</dbReference>
<organism evidence="10 11">
    <name type="scientific">Caloramator quimbayensis</name>
    <dbReference type="NCBI Taxonomy" id="1147123"/>
    <lineage>
        <taxon>Bacteria</taxon>
        <taxon>Bacillati</taxon>
        <taxon>Bacillota</taxon>
        <taxon>Clostridia</taxon>
        <taxon>Eubacteriales</taxon>
        <taxon>Clostridiaceae</taxon>
        <taxon>Caloramator</taxon>
    </lineage>
</organism>
<evidence type="ECO:0000259" key="9">
    <source>
        <dbReference type="Pfam" id="PF25198"/>
    </source>
</evidence>
<evidence type="ECO:0000313" key="11">
    <source>
        <dbReference type="Proteomes" id="UP000190105"/>
    </source>
</evidence>
<dbReference type="InterPro" id="IPR008844">
    <property type="entry name" value="Spore_GerAC-like"/>
</dbReference>
<keyword evidence="6" id="KW-0564">Palmitate</keyword>
<dbReference type="InterPro" id="IPR038501">
    <property type="entry name" value="Spore_GerAC_C_sf"/>
</dbReference>
<evidence type="ECO:0000256" key="5">
    <source>
        <dbReference type="ARBA" id="ARBA00023136"/>
    </source>
</evidence>
<dbReference type="GO" id="GO:0016020">
    <property type="term" value="C:membrane"/>
    <property type="evidence" value="ECO:0007669"/>
    <property type="project" value="UniProtKB-SubCell"/>
</dbReference>
<keyword evidence="3" id="KW-0309">Germination</keyword>
<dbReference type="PROSITE" id="PS51257">
    <property type="entry name" value="PROKAR_LIPOPROTEIN"/>
    <property type="match status" value="1"/>
</dbReference>
<protein>
    <submittedName>
        <fullName evidence="10">Germination protein, Ger(X)C family</fullName>
    </submittedName>
</protein>
<gene>
    <name evidence="10" type="ORF">SAMN05443428_102157</name>
</gene>
<dbReference type="Proteomes" id="UP000190105">
    <property type="component" value="Unassembled WGS sequence"/>
</dbReference>
<dbReference type="NCBIfam" id="TIGR02887">
    <property type="entry name" value="spore_ger_x_C"/>
    <property type="match status" value="1"/>
</dbReference>
<sequence>MKHFKVFFVIIPLILLSGCYNKVPIERTSVVSGAGHDIIDNKILSGTLEFLIFSDNNKISKDVSIQTGKSVFDMYNKRLLLTKKTYLTGTLKTLLISEDRAKFGISDIIDTFLRDQDRNLNTTVAICKGKASDILNMKPLESTSMSEEIEGLIKSSYETNFTQRDTNIKDLYNMRFQEGRRIMLPYIEKYEDTIKLSSIAVFEGDKMIFKIPEEDVKYVNMLRNENSLGYLNFKGKSTLESFDIISKNKRKVKVNIEDDNITYDIKLNLNSLIKEDSLSEIEELDKKTIENIQQKYSEELKTKLENIIQKYQREYGVDVFDIQKYAVAKLGKDKEKLIIDKFQDSTINVEVEIKINSIGRVIRR</sequence>
<proteinExistence type="inferred from homology"/>
<dbReference type="PANTHER" id="PTHR35789:SF1">
    <property type="entry name" value="SPORE GERMINATION PROTEIN B3"/>
    <property type="match status" value="1"/>
</dbReference>
<comment type="similarity">
    <text evidence="2">Belongs to the GerABKC lipoprotein family.</text>
</comment>
<dbReference type="InterPro" id="IPR046953">
    <property type="entry name" value="Spore_GerAC-like_C"/>
</dbReference>
<keyword evidence="5" id="KW-0472">Membrane</keyword>
<dbReference type="GO" id="GO:0009847">
    <property type="term" value="P:spore germination"/>
    <property type="evidence" value="ECO:0007669"/>
    <property type="project" value="InterPro"/>
</dbReference>
<dbReference type="STRING" id="1147123.SAMN05443428_102157"/>
<keyword evidence="4" id="KW-0732">Signal</keyword>
<dbReference type="EMBL" id="FUYH01000002">
    <property type="protein sequence ID" value="SKA78607.1"/>
    <property type="molecule type" value="Genomic_DNA"/>
</dbReference>
<reference evidence="11" key="1">
    <citation type="submission" date="2017-02" db="EMBL/GenBank/DDBJ databases">
        <authorList>
            <person name="Varghese N."/>
            <person name="Submissions S."/>
        </authorList>
    </citation>
    <scope>NUCLEOTIDE SEQUENCE [LARGE SCALE GENOMIC DNA]</scope>
    <source>
        <strain evidence="11">USBA 833</strain>
    </source>
</reference>
<evidence type="ECO:0000256" key="3">
    <source>
        <dbReference type="ARBA" id="ARBA00022544"/>
    </source>
</evidence>
<evidence type="ECO:0000256" key="6">
    <source>
        <dbReference type="ARBA" id="ARBA00023139"/>
    </source>
</evidence>
<dbReference type="Gene3D" id="3.30.300.210">
    <property type="entry name" value="Nutrient germinant receptor protein C, domain 3"/>
    <property type="match status" value="1"/>
</dbReference>
<dbReference type="Pfam" id="PF25198">
    <property type="entry name" value="Spore_GerAC_N"/>
    <property type="match status" value="1"/>
</dbReference>
<evidence type="ECO:0000256" key="4">
    <source>
        <dbReference type="ARBA" id="ARBA00022729"/>
    </source>
</evidence>
<dbReference type="AlphaFoldDB" id="A0A1T4WN91"/>
<evidence type="ECO:0000256" key="7">
    <source>
        <dbReference type="ARBA" id="ARBA00023288"/>
    </source>
</evidence>
<dbReference type="RefSeq" id="WP_179122155.1">
    <property type="nucleotide sequence ID" value="NZ_FUYH01000002.1"/>
</dbReference>
<feature type="domain" description="Spore germination protein N-terminal" evidence="9">
    <location>
        <begin position="22"/>
        <end position="188"/>
    </location>
</feature>
<evidence type="ECO:0000256" key="1">
    <source>
        <dbReference type="ARBA" id="ARBA00004635"/>
    </source>
</evidence>
<keyword evidence="11" id="KW-1185">Reference proteome</keyword>
<comment type="subcellular location">
    <subcellularLocation>
        <location evidence="1">Membrane</location>
        <topology evidence="1">Lipid-anchor</topology>
    </subcellularLocation>
</comment>
<accession>A0A1T4WN91</accession>
<keyword evidence="7" id="KW-0449">Lipoprotein</keyword>
<evidence type="ECO:0000256" key="2">
    <source>
        <dbReference type="ARBA" id="ARBA00007886"/>
    </source>
</evidence>
<feature type="domain" description="Spore germination GerAC-like C-terminal" evidence="8">
    <location>
        <begin position="198"/>
        <end position="359"/>
    </location>
</feature>
<name>A0A1T4WN91_9CLOT</name>
<dbReference type="Pfam" id="PF05504">
    <property type="entry name" value="Spore_GerAC"/>
    <property type="match status" value="1"/>
</dbReference>
<evidence type="ECO:0000313" key="10">
    <source>
        <dbReference type="EMBL" id="SKA78607.1"/>
    </source>
</evidence>
<evidence type="ECO:0000259" key="8">
    <source>
        <dbReference type="Pfam" id="PF05504"/>
    </source>
</evidence>